<protein>
    <submittedName>
        <fullName evidence="1">Uncharacterized protein</fullName>
    </submittedName>
</protein>
<proteinExistence type="predicted"/>
<evidence type="ECO:0000313" key="2">
    <source>
        <dbReference type="Proteomes" id="UP000054560"/>
    </source>
</evidence>
<dbReference type="Proteomes" id="UP000054560">
    <property type="component" value="Unassembled WGS sequence"/>
</dbReference>
<accession>A0A0L0FP57</accession>
<dbReference type="EMBL" id="KQ242521">
    <property type="protein sequence ID" value="KNC78286.1"/>
    <property type="molecule type" value="Genomic_DNA"/>
</dbReference>
<sequence>MDSRYAMNLFGSRWKVIWSEASVVGAKNYASATGRVKVWKVTLSVYGFTDSDGYVYSKEKEQPSQLIALAPPPELDGDDALI</sequence>
<dbReference type="RefSeq" id="XP_014152188.1">
    <property type="nucleotide sequence ID" value="XM_014296713.1"/>
</dbReference>
<name>A0A0L0FP57_9EUKA</name>
<keyword evidence="2" id="KW-1185">Reference proteome</keyword>
<reference evidence="1 2" key="1">
    <citation type="submission" date="2011-02" db="EMBL/GenBank/DDBJ databases">
        <title>The Genome Sequence of Sphaeroforma arctica JP610.</title>
        <authorList>
            <consortium name="The Broad Institute Genome Sequencing Platform"/>
            <person name="Russ C."/>
            <person name="Cuomo C."/>
            <person name="Young S.K."/>
            <person name="Zeng Q."/>
            <person name="Gargeya S."/>
            <person name="Alvarado L."/>
            <person name="Berlin A."/>
            <person name="Chapman S.B."/>
            <person name="Chen Z."/>
            <person name="Freedman E."/>
            <person name="Gellesch M."/>
            <person name="Goldberg J."/>
            <person name="Griggs A."/>
            <person name="Gujja S."/>
            <person name="Heilman E."/>
            <person name="Heiman D."/>
            <person name="Howarth C."/>
            <person name="Mehta T."/>
            <person name="Neiman D."/>
            <person name="Pearson M."/>
            <person name="Roberts A."/>
            <person name="Saif S."/>
            <person name="Shea T."/>
            <person name="Shenoy N."/>
            <person name="Sisk P."/>
            <person name="Stolte C."/>
            <person name="Sykes S."/>
            <person name="White J."/>
            <person name="Yandava C."/>
            <person name="Burger G."/>
            <person name="Gray M.W."/>
            <person name="Holland P.W.H."/>
            <person name="King N."/>
            <person name="Lang F.B.F."/>
            <person name="Roger A.J."/>
            <person name="Ruiz-Trillo I."/>
            <person name="Haas B."/>
            <person name="Nusbaum C."/>
            <person name="Birren B."/>
        </authorList>
    </citation>
    <scope>NUCLEOTIDE SEQUENCE [LARGE SCALE GENOMIC DNA]</scope>
    <source>
        <strain evidence="1 2">JP610</strain>
    </source>
</reference>
<evidence type="ECO:0000313" key="1">
    <source>
        <dbReference type="EMBL" id="KNC78286.1"/>
    </source>
</evidence>
<dbReference type="GeneID" id="25909783"/>
<dbReference type="AlphaFoldDB" id="A0A0L0FP57"/>
<organism evidence="1 2">
    <name type="scientific">Sphaeroforma arctica JP610</name>
    <dbReference type="NCBI Taxonomy" id="667725"/>
    <lineage>
        <taxon>Eukaryota</taxon>
        <taxon>Ichthyosporea</taxon>
        <taxon>Ichthyophonida</taxon>
        <taxon>Sphaeroforma</taxon>
    </lineage>
</organism>
<gene>
    <name evidence="1" type="ORF">SARC_09279</name>
</gene>